<dbReference type="SUPFAM" id="SSF52540">
    <property type="entry name" value="P-loop containing nucleoside triphosphate hydrolases"/>
    <property type="match status" value="1"/>
</dbReference>
<feature type="transmembrane region" description="Helical" evidence="8">
    <location>
        <begin position="230"/>
        <end position="253"/>
    </location>
</feature>
<dbReference type="GO" id="GO:0015833">
    <property type="term" value="P:peptide transport"/>
    <property type="evidence" value="ECO:0007669"/>
    <property type="project" value="InterPro"/>
</dbReference>
<dbReference type="RefSeq" id="WP_073555857.1">
    <property type="nucleotide sequence ID" value="NZ_MRCA01000005.1"/>
</dbReference>
<feature type="domain" description="ABC transmembrane type-1" evidence="10">
    <location>
        <begin position="14"/>
        <end position="292"/>
    </location>
</feature>
<dbReference type="PANTHER" id="PTHR24221">
    <property type="entry name" value="ATP-BINDING CASSETTE SUB-FAMILY B"/>
    <property type="match status" value="1"/>
</dbReference>
<dbReference type="Gene3D" id="1.20.1560.10">
    <property type="entry name" value="ABC transporter type 1, transmembrane domain"/>
    <property type="match status" value="1"/>
</dbReference>
<dbReference type="PROSITE" id="PS50929">
    <property type="entry name" value="ABC_TM1F"/>
    <property type="match status" value="1"/>
</dbReference>
<dbReference type="GO" id="GO:0005886">
    <property type="term" value="C:plasma membrane"/>
    <property type="evidence" value="ECO:0007669"/>
    <property type="project" value="UniProtKB-SubCell"/>
</dbReference>
<name>A0A1U7GZQ1_9CYAN</name>
<evidence type="ECO:0000313" key="11">
    <source>
        <dbReference type="EMBL" id="OKH14041.1"/>
    </source>
</evidence>
<feature type="transmembrane region" description="Helical" evidence="8">
    <location>
        <begin position="12"/>
        <end position="38"/>
    </location>
</feature>
<dbReference type="InterPro" id="IPR003439">
    <property type="entry name" value="ABC_transporter-like_ATP-bd"/>
</dbReference>
<keyword evidence="7 8" id="KW-0472">Membrane</keyword>
<dbReference type="InterPro" id="IPR015856">
    <property type="entry name" value="ABC_transpr_CbiO/EcfA_su"/>
</dbReference>
<dbReference type="AlphaFoldDB" id="A0A1U7GZQ1"/>
<dbReference type="GO" id="GO:0140359">
    <property type="term" value="F:ABC-type transporter activity"/>
    <property type="evidence" value="ECO:0007669"/>
    <property type="project" value="InterPro"/>
</dbReference>
<comment type="caution">
    <text evidence="11">The sequence shown here is derived from an EMBL/GenBank/DDBJ whole genome shotgun (WGS) entry which is preliminary data.</text>
</comment>
<feature type="transmembrane region" description="Helical" evidence="8">
    <location>
        <begin position="126"/>
        <end position="143"/>
    </location>
</feature>
<dbReference type="GO" id="GO:1904680">
    <property type="term" value="F:peptide transmembrane transporter activity"/>
    <property type="evidence" value="ECO:0007669"/>
    <property type="project" value="InterPro"/>
</dbReference>
<dbReference type="Pfam" id="PF00664">
    <property type="entry name" value="ABC_membrane"/>
    <property type="match status" value="1"/>
</dbReference>
<dbReference type="PANTHER" id="PTHR24221:SF654">
    <property type="entry name" value="ATP-BINDING CASSETTE SUB-FAMILY B MEMBER 6"/>
    <property type="match status" value="1"/>
</dbReference>
<gene>
    <name evidence="11" type="ORF">NIES592_12050</name>
</gene>
<dbReference type="OrthoDB" id="846150at2"/>
<dbReference type="CDD" id="cd03225">
    <property type="entry name" value="ABC_cobalt_CbiO_domain1"/>
    <property type="match status" value="1"/>
</dbReference>
<keyword evidence="2" id="KW-0813">Transport</keyword>
<evidence type="ECO:0000256" key="7">
    <source>
        <dbReference type="ARBA" id="ARBA00023136"/>
    </source>
</evidence>
<feature type="transmembrane region" description="Helical" evidence="8">
    <location>
        <begin position="50"/>
        <end position="76"/>
    </location>
</feature>
<keyword evidence="6 8" id="KW-1133">Transmembrane helix</keyword>
<dbReference type="InterPro" id="IPR039421">
    <property type="entry name" value="Type_1_exporter"/>
</dbReference>
<proteinExistence type="predicted"/>
<evidence type="ECO:0000256" key="3">
    <source>
        <dbReference type="ARBA" id="ARBA00022692"/>
    </source>
</evidence>
<dbReference type="PROSITE" id="PS50893">
    <property type="entry name" value="ABC_TRANSPORTER_2"/>
    <property type="match status" value="1"/>
</dbReference>
<organism evidence="11 12">
    <name type="scientific">Fischerella major NIES-592</name>
    <dbReference type="NCBI Taxonomy" id="210994"/>
    <lineage>
        <taxon>Bacteria</taxon>
        <taxon>Bacillati</taxon>
        <taxon>Cyanobacteriota</taxon>
        <taxon>Cyanophyceae</taxon>
        <taxon>Nostocales</taxon>
        <taxon>Hapalosiphonaceae</taxon>
        <taxon>Fischerella</taxon>
    </lineage>
</organism>
<dbReference type="SUPFAM" id="SSF90123">
    <property type="entry name" value="ABC transporter transmembrane region"/>
    <property type="match status" value="1"/>
</dbReference>
<evidence type="ECO:0000256" key="6">
    <source>
        <dbReference type="ARBA" id="ARBA00022989"/>
    </source>
</evidence>
<dbReference type="GO" id="GO:0005524">
    <property type="term" value="F:ATP binding"/>
    <property type="evidence" value="ECO:0007669"/>
    <property type="project" value="UniProtKB-KW"/>
</dbReference>
<evidence type="ECO:0000256" key="2">
    <source>
        <dbReference type="ARBA" id="ARBA00022448"/>
    </source>
</evidence>
<dbReference type="Pfam" id="PF00005">
    <property type="entry name" value="ABC_tran"/>
    <property type="match status" value="1"/>
</dbReference>
<evidence type="ECO:0000313" key="12">
    <source>
        <dbReference type="Proteomes" id="UP000186391"/>
    </source>
</evidence>
<feature type="transmembrane region" description="Helical" evidence="8">
    <location>
        <begin position="259"/>
        <end position="278"/>
    </location>
</feature>
<dbReference type="Gene3D" id="3.40.50.300">
    <property type="entry name" value="P-loop containing nucleotide triphosphate hydrolases"/>
    <property type="match status" value="1"/>
</dbReference>
<keyword evidence="4" id="KW-0547">Nucleotide-binding</keyword>
<dbReference type="PROSITE" id="PS00211">
    <property type="entry name" value="ABC_TRANSPORTER_1"/>
    <property type="match status" value="1"/>
</dbReference>
<evidence type="ECO:0000259" key="9">
    <source>
        <dbReference type="PROSITE" id="PS50893"/>
    </source>
</evidence>
<dbReference type="InterPro" id="IPR003593">
    <property type="entry name" value="AAA+_ATPase"/>
</dbReference>
<dbReference type="GO" id="GO:0016887">
    <property type="term" value="F:ATP hydrolysis activity"/>
    <property type="evidence" value="ECO:0007669"/>
    <property type="project" value="InterPro"/>
</dbReference>
<feature type="transmembrane region" description="Helical" evidence="8">
    <location>
        <begin position="149"/>
        <end position="169"/>
    </location>
</feature>
<dbReference type="GO" id="GO:0034040">
    <property type="term" value="F:ATPase-coupled lipid transmembrane transporter activity"/>
    <property type="evidence" value="ECO:0007669"/>
    <property type="project" value="TreeGrafter"/>
</dbReference>
<keyword evidence="3 8" id="KW-0812">Transmembrane</keyword>
<protein>
    <submittedName>
        <fullName evidence="11">ABC transporter ATP-binding protein</fullName>
    </submittedName>
</protein>
<evidence type="ECO:0000256" key="8">
    <source>
        <dbReference type="SAM" id="Phobius"/>
    </source>
</evidence>
<dbReference type="NCBIfam" id="TIGR01194">
    <property type="entry name" value="cyc_pep_trnsptr"/>
    <property type="match status" value="1"/>
</dbReference>
<comment type="subcellular location">
    <subcellularLocation>
        <location evidence="1">Cell membrane</location>
        <topology evidence="1">Multi-pass membrane protein</topology>
    </subcellularLocation>
</comment>
<feature type="domain" description="ABC transporter" evidence="9">
    <location>
        <begin position="327"/>
        <end position="548"/>
    </location>
</feature>
<accession>A0A1U7GZQ1</accession>
<evidence type="ECO:0000256" key="5">
    <source>
        <dbReference type="ARBA" id="ARBA00022840"/>
    </source>
</evidence>
<keyword evidence="12" id="KW-1185">Reference proteome</keyword>
<dbReference type="Proteomes" id="UP000186391">
    <property type="component" value="Unassembled WGS sequence"/>
</dbReference>
<evidence type="ECO:0000259" key="10">
    <source>
        <dbReference type="PROSITE" id="PS50929"/>
    </source>
</evidence>
<dbReference type="EMBL" id="MRCA01000005">
    <property type="protein sequence ID" value="OKH14041.1"/>
    <property type="molecule type" value="Genomic_DNA"/>
</dbReference>
<reference evidence="11 12" key="1">
    <citation type="submission" date="2016-11" db="EMBL/GenBank/DDBJ databases">
        <title>Draft Genome Sequences of Nine Cyanobacterial Strains from Diverse Habitats.</title>
        <authorList>
            <person name="Zhu T."/>
            <person name="Hou S."/>
            <person name="Lu X."/>
            <person name="Hess W.R."/>
        </authorList>
    </citation>
    <scope>NUCLEOTIDE SEQUENCE [LARGE SCALE GENOMIC DNA]</scope>
    <source>
        <strain evidence="11 12">NIES-592</strain>
    </source>
</reference>
<sequence length="548" mass="62127">MDLISFLLRSSWKMIAIAIATGFLSGGSSAALIALISNVTTSNPGSSLKIIIWGFVGLVLVALITSIISQVMLIRLSQNAVLQLRMRLSRQILSCELSHLEQLGNSRLLATLTEDIQAVADGVYQMPFLFINLAIVLGCVVYITWLSWLVLLMVAGLSVVAIASCQWFLNRGKKLLTLAREDQDVLFDHFRTITEGVKELKLHYNRRQVFLNKKLQSAATKYRRHNVDGFTFFAITTSWGQLIFFFAMGFVIFALPNLLAINAQTLSGYILTFTYLMMPMNNIISKLPLLSKASIALQKIESLGLSLTNRAEVSTVPPAAKTVWHHLQLKDVIHSYHTAEEEKSFILGPINLTLYPQEIVFIIGGNGSGKSTLAKLITGLYIPEVGEIRLDQDLITEQNREWYRQHFSVVFSDFYLFDELLGLENPSLDYKVQEYLKLLQLEHKVKVKNGRLSTTALSQGQRKRLALLTVYLEDRPIYLFDEWAADQDPAFKEIFYKELLPKLRDTGKTILVITHDDRYFHIADRIIKLEYGKVEFDKNNLPSQLRDV</sequence>
<evidence type="ECO:0000256" key="1">
    <source>
        <dbReference type="ARBA" id="ARBA00004651"/>
    </source>
</evidence>
<dbReference type="SMART" id="SM00382">
    <property type="entry name" value="AAA"/>
    <property type="match status" value="1"/>
</dbReference>
<dbReference type="InterPro" id="IPR011527">
    <property type="entry name" value="ABC1_TM_dom"/>
</dbReference>
<dbReference type="InterPro" id="IPR005898">
    <property type="entry name" value="Cyc_pep_transpt_SyrD/YojI"/>
</dbReference>
<keyword evidence="5 11" id="KW-0067">ATP-binding</keyword>
<dbReference type="InterPro" id="IPR036640">
    <property type="entry name" value="ABC1_TM_sf"/>
</dbReference>
<evidence type="ECO:0000256" key="4">
    <source>
        <dbReference type="ARBA" id="ARBA00022741"/>
    </source>
</evidence>
<dbReference type="InterPro" id="IPR027417">
    <property type="entry name" value="P-loop_NTPase"/>
</dbReference>
<dbReference type="InterPro" id="IPR017871">
    <property type="entry name" value="ABC_transporter-like_CS"/>
</dbReference>